<feature type="domain" description="IPT/TIG" evidence="3">
    <location>
        <begin position="381"/>
        <end position="466"/>
    </location>
</feature>
<gene>
    <name evidence="4" type="ORF">N0F65_006375</name>
</gene>
<keyword evidence="2" id="KW-0472">Membrane</keyword>
<feature type="transmembrane region" description="Helical" evidence="2">
    <location>
        <begin position="3583"/>
        <end position="3606"/>
    </location>
</feature>
<organism evidence="4 5">
    <name type="scientific">Lagenidium giganteum</name>
    <dbReference type="NCBI Taxonomy" id="4803"/>
    <lineage>
        <taxon>Eukaryota</taxon>
        <taxon>Sar</taxon>
        <taxon>Stramenopiles</taxon>
        <taxon>Oomycota</taxon>
        <taxon>Peronosporomycetes</taxon>
        <taxon>Pythiales</taxon>
        <taxon>Pythiaceae</taxon>
    </lineage>
</organism>
<dbReference type="InterPro" id="IPR013783">
    <property type="entry name" value="Ig-like_fold"/>
</dbReference>
<reference evidence="4" key="2">
    <citation type="journal article" date="2023" name="Microbiol Resour">
        <title>Decontamination and Annotation of the Draft Genome Sequence of the Oomycete Lagenidium giganteum ARSEF 373.</title>
        <authorList>
            <person name="Morgan W.R."/>
            <person name="Tartar A."/>
        </authorList>
    </citation>
    <scope>NUCLEOTIDE SEQUENCE</scope>
    <source>
        <strain evidence="4">ARSEF 373</strain>
    </source>
</reference>
<feature type="coiled-coil region" evidence="1">
    <location>
        <begin position="4271"/>
        <end position="4298"/>
    </location>
</feature>
<dbReference type="Gene3D" id="2.60.40.10">
    <property type="entry name" value="Immunoglobulins"/>
    <property type="match status" value="8"/>
</dbReference>
<feature type="domain" description="IPT/TIG" evidence="3">
    <location>
        <begin position="1523"/>
        <end position="1613"/>
    </location>
</feature>
<dbReference type="InterPro" id="IPR014756">
    <property type="entry name" value="Ig_E-set"/>
</dbReference>
<reference evidence="4" key="1">
    <citation type="submission" date="2022-11" db="EMBL/GenBank/DDBJ databases">
        <authorList>
            <person name="Morgan W.R."/>
            <person name="Tartar A."/>
        </authorList>
    </citation>
    <scope>NUCLEOTIDE SEQUENCE</scope>
    <source>
        <strain evidence="4">ARSEF 373</strain>
    </source>
</reference>
<accession>A0AAV2YUZ9</accession>
<feature type="transmembrane region" description="Helical" evidence="2">
    <location>
        <begin position="3242"/>
        <end position="3268"/>
    </location>
</feature>
<feature type="coiled-coil region" evidence="1">
    <location>
        <begin position="4177"/>
        <end position="4244"/>
    </location>
</feature>
<feature type="transmembrane region" description="Helical" evidence="2">
    <location>
        <begin position="3423"/>
        <end position="3442"/>
    </location>
</feature>
<feature type="domain" description="IPT/TIG" evidence="3">
    <location>
        <begin position="1344"/>
        <end position="1426"/>
    </location>
</feature>
<evidence type="ECO:0000256" key="1">
    <source>
        <dbReference type="SAM" id="Coils"/>
    </source>
</evidence>
<proteinExistence type="predicted"/>
<dbReference type="SMART" id="SM01411">
    <property type="entry name" value="Ephrin_rec_like"/>
    <property type="match status" value="4"/>
</dbReference>
<dbReference type="PANTHER" id="PTHR46104:SF1">
    <property type="entry name" value="GENE 9195-RELATED"/>
    <property type="match status" value="1"/>
</dbReference>
<dbReference type="SMART" id="SM00429">
    <property type="entry name" value="IPT"/>
    <property type="match status" value="7"/>
</dbReference>
<evidence type="ECO:0000313" key="4">
    <source>
        <dbReference type="EMBL" id="DAZ97950.1"/>
    </source>
</evidence>
<comment type="caution">
    <text evidence="4">The sequence shown here is derived from an EMBL/GenBank/DDBJ whole genome shotgun (WGS) entry which is preliminary data.</text>
</comment>
<feature type="domain" description="IPT/TIG" evidence="3">
    <location>
        <begin position="556"/>
        <end position="639"/>
    </location>
</feature>
<feature type="transmembrane region" description="Helical" evidence="2">
    <location>
        <begin position="3289"/>
        <end position="3312"/>
    </location>
</feature>
<feature type="domain" description="IPT/TIG" evidence="3">
    <location>
        <begin position="1435"/>
        <end position="1521"/>
    </location>
</feature>
<dbReference type="EMBL" id="DAKRPA010000120">
    <property type="protein sequence ID" value="DAZ97950.1"/>
    <property type="molecule type" value="Genomic_DNA"/>
</dbReference>
<sequence length="4376" mass="485186">MLTPVELECVSPPLAAALEIQRIQLSVNTTLDAESGALIPSIPVAFLFDGSRSPAIRLNADAVAVTTALESLSELEVVDVSSTVSISIDGLTQSTTFTWDVTFRYSVDVSDLCRSSLIGMDLTHLNDVWASLETDILSSSCVQVTVIGNQQHVADGTLTFKVVDYPQVVSLSLTSGPVHGGSLVHVYGKRFVSWGDTYCVFGDIETVATFVSDGEVTCLSPPRSSLASVFVQLISRRLDNPDLVLKSESFATFSFHTDPKITDFSPSHAQWDTASIIRITGVGFRETKRLSCRFNVSFDSLDRTETVIVLSRFRHQGELECALPNVASVFQVDISTIANSAAIHTTVEVSNNGVDFVSSLRTFFLEPPLLIKSIAPATGPSTTVASVTPRRGPVTGSTTVIIALSTTSDFPSVYCKFGNTVVEGTISSATVVQCSTPPSQTADTVSLLLGANGVDFDIPAGNFVFEEQAIANFALQPEHGFTTGGTLVLISGPKFDPLLKYSCMFADVVVSAEFVNQTHVGCRTPPATAANAVAVRLSSNAQDFSFVSSSFAYEDPLYVSKISPVSGDIDGGEDVNVHGGIFSRRAYSCRFGDTVVEASIISPRQLLCRSPPLQLVSEVQQIQVTSQALIPDIQRLTIKADPVAPTIQRVRLTRNNRREVQQLLVYGDRIFEVQEIRAVARSYSGELYTVQTTAVPVVREVQAVRIRASSYVGGSFRFVLEGRESAILPSYASAAQVESALEALDNVGVVNVAKTVLDSSESCYWTIEFATRVGDIPAIEVRNLTLKDSGTNDLQVEVIELVRGVGAPLSGSFRLVFDGMQTDPIVYDASADAVASALQRLRIPDVNVAVTRRGPFLNVGFQWQVSFDGIPTRVRTLSGNSTMLAPGTGALNISLISGGAKSEVQELSTTATSGTFVCKLSTQSSDPIPYDSTADVVAASLQRSGFGKVAVSGKTGGPWQITFLEWSGNLLLMDCGSRQSIREVAAGTGAALTGTIQLGFVGGWTSAVNLGASATEFAKALNFLPGIGAVDVSVVGRDCNGGNVWRVTFTGLDGDVPLLGCDGSALLGLSPQVTATEIVRGNSVSGLLRVGWTNQTSSWFSVDDASNSIQQALSAIESLGVVTTVDVNFSQRGDNNTWSWDVTFPTASSTVRSPQPMMTVAVRNLTGSGIVSGFTRLQQGVRNPLQVLSIYGALSLPRVKFTVGWNGRTASQILYSDATASNLQDALNTIDGLGRVLVERTSSTKGVGFSWALSLLPELSDIEVTLEKSVARMLYQYQITFPFGYQSHDLIKVLPNSLRGSGLSVSTARLRRGIGLGGDKVTVEVSSNGQDYSSSGVVYQYAPRPGINRLIPSHGPLNGGTEVIVGGVNFLNSSSARCRFGDIVVPVGIVLNSTHVTCISPRGETAGPVSVAFSNYGLAQDGATFTEGSVMFVYDPIVEIFDVNPPLGPTTGNFSVMVSGSYFPQTDELRCKFDAVTVNALWRSFDEIFCIAPPHVAGVFHLDVSLNGQDFPDTGFAFIYHVEQGVHRISPVFGPATVGGTEVMVEGKGFVNSSYLACRFGFQVTPGEFVSSTRMKCITPPLPVFSGDLQPVPLSEHRNIQPDPFTGSVYLFPDSHYYPQYLSRLVTVEVSNNRQDFTLTGVNFLYYDDAQLLSVYPTRVYDIPDIPLFLVGRNFINSTYLACRVGLRVFNATFVTPNMALCRISNNGRDFTSSHAMIEFRGPCPTGSYCPAEMQGVNVICPRGAFCPGEGNVNYTLCPRGTYQPKLGQPACFRCPVGYHCPEESEMPTTVRRRAAPSLPAQIGSRRSGCWNNETADFGLQLSAMPSRFWMELKQLPLAPDTVFAPIRGRFCLDDACARLPDEDNLVIEDEMFDYSSTQFALRRPIPCPAGVYCHPGTAGSDLTMKNFSQPQPCFESMYCPEGSSSPRGFGDCDPGSYCPFGTRIPCPAGTFCPKEGLIAPIACPPGVVSDEVRSGDYRYPQNCTEGFYCELGSFSPKGSGLCPPGFTCPAGTAVPIPTEPGTYTDLEGTVSAAQCAPGYYAPTIESTTCIPCPPGTTCENDGMAVASICPPGSYRGSLTADGISCIACPQGTWSKNWELRGLEECIKCPPGSVCPIDGITYPCTIQDLPHIYKPLREKLSFSECLEKGSAYFYGVLLEPWIDDLGQGPHFLPSLSAESKCYENMQPLGSVLYQRLVDYHGPLYELVEGVPHQGYGDINQIPAPNVFERGSLAIDIHESQMYHVGRNCTKGFFHYGEWFPGTCEADLVCYTKAAAGEEIVAQAQPCPEGYVCDQETTAYTVFSHPCPGGYVCGPGTTPDVSLEAPQGQFAQLCPASRYCPEGTAESQKERNVCPQGYFCPTGTANPYIGAMANDSMIRRLTADEANPFLDMNFTKYIADGDIRLVSAHDMRCFNGINDDLLRLFRYRGDDQGHKAIINQAIKNDLRCSRDHKWRLVDLAMRRNECDCVSQVEIVLKVFQLWKCTSQKSQPPVTVYDQTLYGWQRGYNTDPACRVRNETTGAFVNLGTQNSTEGVQFQTSWVETETFHTYEALKEMVVEAYRTQATDIDPYLFDLNHAISVIELFGEETPEFVNFVPGTQQILRLDTCGCSRLLKCPNGTTSAIGSDSIYDCVKTSSEILQRTVPIPLNHSRLLNGTDNTALSGTGQGIGSVELEPLEVAIFTINTTQLSRNITYKDHYQISIYMDCQPCPPRYKCNLKDIPPSCTYPNADISTPDRLYAQCMDEINDDHVCKRMPFWCTRRDLLIELADGTNETESVAGCCSCERREMPIFFEDTTQNLGYPDNKHGYIQFSVSAVERTTITVVIELLHGLYVRDFVEGFTQDRFDFEVFTPSRADYAPGLPSTNSFIAVMQKDTYTDLMLPLNLPETKHRIMGKLAYEMRIEEKLFTDRLSDIMVGDPQLPAKHNFIRNSAQNSFGGSVVANSTVNITSGLPVISPEEFFGLDMISDPVDTVINSDVWWAQRLGGDFIAVPYLPFFSSCREYDSHIWIPKLLESHPDCVLINYDQTIEVNQYPWNKKLKPNADSCLITYIVGENSTSKDVQPVQMQRGIDLHCTYEENLEGGAEKPRWYEARTGTTLFHLSRDPWSADEFVGQPQATPPSTWGENAWVQSMLGTDKLVAVKVGLNPGLELAVPQAVYLNLSYYQVTQGRKRLVEAEVNFDKLCTTSRSTDILAKMAKKKIYPCAINKATQKLASTEYVLQVSWEPLTWFALMNMFQFTVDVYLGFFTLVGILSITEGMIIWIINRLFTKMKKPPKFRMKILLKNMSTPPSIGMLLAFVPTVVPLGFTYIWWNVITNGDPLNNPSSISFEGTPGDWLDQTSLDLTRVANYKQSRVGMSLVAIGMFLLRLGSHLLIPDTMDTQQEDNAYREMSGEEKDPFAVEEEKEEEEEKNEFWDPLTWKRANFTVTTLLFLAFLLVIWEFSYSSMFTNNIYAFLAAFKVMRFLLEIGIESVLYEKLLAIPFMVVLSSTESMIAMGSADFIGFTLFYFVNLSFTIIERLYFAPLVRHLSGLWPKWRLMIKRKFRKRRRRTREQKALEEAEWRQVCEKVENQESGVESVLEGFMGYSVVCTDLFMAPFLLAFQVIFGTATKMPELYGVGSTDLLYYSLYSLFIIPSNLIMGVFLLNTMELAHGWKVYEFVAYQKHRFATREHRWQIRHASKDESIHPSFQTIDLLCFSSQYYFLIAVYALGILFTMFGASVFLRYNYNVFGDCVAPVIMVVMFYLNTGVQNVCIVLADKLGIWMQKRLEGTLDDELAAKLALGAGRQKDLERERLELQALNSERFRHRFLERNRPWLLQHLVELFTPRTLEAAGKDGRPNSEYVRDIYHELMNMGEGRRLQGDRSDISDDDEDDLEKMRRNWSNVPVDGASKDLALYWLARARKRRTFTKLIAGILANSKQASCFACQKNEEGGYTMHVDLAGEDGAQDKNGIDRLIYGFEEEYGEQEMDPDLWKAYFRKNASFVTLCNVCISALEQKRLARIVKQPVASKVLRAGDLSSDEEIDVDFEPIIVARTSVEGRVLSKWLLASRKRLGGVFPRENAQREMEAYAKKMRERKARKGKKAHVDSDEEDPSLHWKLQLNEASRALALKWIWQARDAKYAVFCEQAAALRTNLKAMCDKMQEVDDWFYGRELRLDGLKFMEEGEELRQEQIKHDEDMRNKIAVTERDIETFEKEKREAIATEQLAFQQILLRDSADSKQQLERRERELLELQKKKEVEFAEIQRNAKEDGSLTSMLVNEHRSYLTSMEEERTTELKKLEETLTEKERQKKEAFDRKLALSESAIQNRKALAQHRILSIKKEAMNVLRIREKSWQSRTNGWMDKAGRKIAVKEQEDLEAKANEKKRRKRVLLAS</sequence>
<evidence type="ECO:0000313" key="5">
    <source>
        <dbReference type="Proteomes" id="UP001146120"/>
    </source>
</evidence>
<feature type="transmembrane region" description="Helical" evidence="2">
    <location>
        <begin position="3701"/>
        <end position="3723"/>
    </location>
</feature>
<dbReference type="SUPFAM" id="SSF57184">
    <property type="entry name" value="Growth factor receptor domain"/>
    <property type="match status" value="1"/>
</dbReference>
<keyword evidence="2" id="KW-0812">Transmembrane</keyword>
<dbReference type="Proteomes" id="UP001146120">
    <property type="component" value="Unassembled WGS sequence"/>
</dbReference>
<feature type="domain" description="IPT/TIG" evidence="3">
    <location>
        <begin position="474"/>
        <end position="554"/>
    </location>
</feature>
<protein>
    <recommendedName>
        <fullName evidence="3">IPT/TIG domain-containing protein</fullName>
    </recommendedName>
</protein>
<dbReference type="Gene3D" id="2.10.50.10">
    <property type="entry name" value="Tumor Necrosis Factor Receptor, subunit A, domain 2"/>
    <property type="match status" value="1"/>
</dbReference>
<dbReference type="InterPro" id="IPR002909">
    <property type="entry name" value="IPT_dom"/>
</dbReference>
<dbReference type="PANTHER" id="PTHR46104">
    <property type="entry name" value="GENE 9195-RELATED-RELATED"/>
    <property type="match status" value="1"/>
</dbReference>
<feature type="transmembrane region" description="Helical" evidence="2">
    <location>
        <begin position="3626"/>
        <end position="3645"/>
    </location>
</feature>
<name>A0AAV2YUZ9_9STRA</name>
<keyword evidence="1" id="KW-0175">Coiled coil</keyword>
<dbReference type="Pfam" id="PF01833">
    <property type="entry name" value="TIG"/>
    <property type="match status" value="6"/>
</dbReference>
<evidence type="ECO:0000259" key="3">
    <source>
        <dbReference type="SMART" id="SM00429"/>
    </source>
</evidence>
<dbReference type="CDD" id="cd00603">
    <property type="entry name" value="IPT_PCSR"/>
    <property type="match status" value="1"/>
</dbReference>
<feature type="domain" description="IPT/TIG" evidence="3">
    <location>
        <begin position="165"/>
        <end position="253"/>
    </location>
</feature>
<dbReference type="InterPro" id="IPR009030">
    <property type="entry name" value="Growth_fac_rcpt_cys_sf"/>
</dbReference>
<keyword evidence="5" id="KW-1185">Reference proteome</keyword>
<dbReference type="SUPFAM" id="SSF81296">
    <property type="entry name" value="E set domains"/>
    <property type="match status" value="7"/>
</dbReference>
<keyword evidence="2" id="KW-1133">Transmembrane helix</keyword>
<dbReference type="CDD" id="cd00102">
    <property type="entry name" value="IPT"/>
    <property type="match status" value="3"/>
</dbReference>
<evidence type="ECO:0000256" key="2">
    <source>
        <dbReference type="SAM" id="Phobius"/>
    </source>
</evidence>